<reference evidence="26 27" key="1">
    <citation type="submission" date="2018-11" db="EMBL/GenBank/DDBJ databases">
        <title>Vibrio LJC006 sp. nov., isolated from seawater during the bloom of the enteromorpha.</title>
        <authorList>
            <person name="Liang J."/>
        </authorList>
    </citation>
    <scope>NUCLEOTIDE SEQUENCE [LARGE SCALE GENOMIC DNA]</scope>
    <source>
        <strain evidence="26 27">LJC006</strain>
    </source>
</reference>
<keyword evidence="19 23" id="KW-0472">Membrane</keyword>
<dbReference type="NCBIfam" id="TIGR01511">
    <property type="entry name" value="ATPase-IB1_Cu"/>
    <property type="match status" value="1"/>
</dbReference>
<evidence type="ECO:0000256" key="9">
    <source>
        <dbReference type="ARBA" id="ARBA00022723"/>
    </source>
</evidence>
<keyword evidence="10" id="KW-0677">Repeat</keyword>
<evidence type="ECO:0000256" key="21">
    <source>
        <dbReference type="ARBA" id="ARBA00033239"/>
    </source>
</evidence>
<dbReference type="SFLD" id="SFLDG00002">
    <property type="entry name" value="C1.7:_P-type_atpase_like"/>
    <property type="match status" value="1"/>
</dbReference>
<evidence type="ECO:0000256" key="7">
    <source>
        <dbReference type="ARBA" id="ARBA00022553"/>
    </source>
</evidence>
<dbReference type="Pfam" id="PF00403">
    <property type="entry name" value="HMA"/>
    <property type="match status" value="1"/>
</dbReference>
<dbReference type="Pfam" id="PF00702">
    <property type="entry name" value="Hydrolase"/>
    <property type="match status" value="1"/>
</dbReference>
<dbReference type="AlphaFoldDB" id="A0A3N9U744"/>
<feature type="transmembrane region" description="Helical" evidence="23">
    <location>
        <begin position="350"/>
        <end position="368"/>
    </location>
</feature>
<dbReference type="InterPro" id="IPR044492">
    <property type="entry name" value="P_typ_ATPase_HD_dom"/>
</dbReference>
<keyword evidence="14" id="KW-0460">Magnesium</keyword>
<keyword evidence="13 23" id="KW-0067">ATP-binding</keyword>
<evidence type="ECO:0000256" key="8">
    <source>
        <dbReference type="ARBA" id="ARBA00022692"/>
    </source>
</evidence>
<dbReference type="SUPFAM" id="SSF55008">
    <property type="entry name" value="HMA, heavy metal-associated domain"/>
    <property type="match status" value="3"/>
</dbReference>
<dbReference type="InterPro" id="IPR059000">
    <property type="entry name" value="ATPase_P-type_domA"/>
</dbReference>
<evidence type="ECO:0000256" key="17">
    <source>
        <dbReference type="ARBA" id="ARBA00023008"/>
    </source>
</evidence>
<evidence type="ECO:0000256" key="19">
    <source>
        <dbReference type="ARBA" id="ARBA00023136"/>
    </source>
</evidence>
<dbReference type="InterPro" id="IPR036163">
    <property type="entry name" value="HMA_dom_sf"/>
</dbReference>
<keyword evidence="12" id="KW-0187">Copper transport</keyword>
<proteinExistence type="inferred from homology"/>
<dbReference type="RefSeq" id="WP_124936096.1">
    <property type="nucleotide sequence ID" value="NZ_RJVQ01000002.1"/>
</dbReference>
<dbReference type="GO" id="GO:0016887">
    <property type="term" value="F:ATP hydrolysis activity"/>
    <property type="evidence" value="ECO:0007669"/>
    <property type="project" value="InterPro"/>
</dbReference>
<dbReference type="PRINTS" id="PR00943">
    <property type="entry name" value="CUATPASE"/>
</dbReference>
<evidence type="ECO:0000256" key="24">
    <source>
        <dbReference type="SAM" id="MobiDB-lite"/>
    </source>
</evidence>
<evidence type="ECO:0000256" key="3">
    <source>
        <dbReference type="ARBA" id="ARBA00012517"/>
    </source>
</evidence>
<dbReference type="PROSITE" id="PS01047">
    <property type="entry name" value="HMA_1"/>
    <property type="match status" value="1"/>
</dbReference>
<dbReference type="PANTHER" id="PTHR43520">
    <property type="entry name" value="ATP7, ISOFORM B"/>
    <property type="match status" value="1"/>
</dbReference>
<dbReference type="SUPFAM" id="SSF56784">
    <property type="entry name" value="HAD-like"/>
    <property type="match status" value="1"/>
</dbReference>
<evidence type="ECO:0000256" key="4">
    <source>
        <dbReference type="ARBA" id="ARBA00015102"/>
    </source>
</evidence>
<evidence type="ECO:0000256" key="11">
    <source>
        <dbReference type="ARBA" id="ARBA00022741"/>
    </source>
</evidence>
<dbReference type="GO" id="GO:0043682">
    <property type="term" value="F:P-type divalent copper transporter activity"/>
    <property type="evidence" value="ECO:0007669"/>
    <property type="project" value="TreeGrafter"/>
</dbReference>
<comment type="catalytic activity">
    <reaction evidence="22">
        <text>Cu(+)(in) + ATP + H2O = Cu(+)(out) + ADP + phosphate + H(+)</text>
        <dbReference type="Rhea" id="RHEA:25792"/>
        <dbReference type="ChEBI" id="CHEBI:15377"/>
        <dbReference type="ChEBI" id="CHEBI:15378"/>
        <dbReference type="ChEBI" id="CHEBI:30616"/>
        <dbReference type="ChEBI" id="CHEBI:43474"/>
        <dbReference type="ChEBI" id="CHEBI:49552"/>
        <dbReference type="ChEBI" id="CHEBI:456216"/>
        <dbReference type="EC" id="7.2.2.8"/>
    </reaction>
</comment>
<evidence type="ECO:0000256" key="2">
    <source>
        <dbReference type="ARBA" id="ARBA00006024"/>
    </source>
</evidence>
<dbReference type="OrthoDB" id="9814270at2"/>
<evidence type="ECO:0000313" key="26">
    <source>
        <dbReference type="EMBL" id="RQW63976.1"/>
    </source>
</evidence>
<evidence type="ECO:0000256" key="18">
    <source>
        <dbReference type="ARBA" id="ARBA00023065"/>
    </source>
</evidence>
<gene>
    <name evidence="26" type="ORF">EES38_05050</name>
</gene>
<dbReference type="InterPro" id="IPR023298">
    <property type="entry name" value="ATPase_P-typ_TM_dom_sf"/>
</dbReference>
<feature type="transmembrane region" description="Helical" evidence="23">
    <location>
        <begin position="845"/>
        <end position="864"/>
    </location>
</feature>
<evidence type="ECO:0000256" key="12">
    <source>
        <dbReference type="ARBA" id="ARBA00022796"/>
    </source>
</evidence>
<dbReference type="GO" id="GO:0005507">
    <property type="term" value="F:copper ion binding"/>
    <property type="evidence" value="ECO:0007669"/>
    <property type="project" value="TreeGrafter"/>
</dbReference>
<evidence type="ECO:0000256" key="22">
    <source>
        <dbReference type="ARBA" id="ARBA00049289"/>
    </source>
</evidence>
<dbReference type="PROSITE" id="PS00154">
    <property type="entry name" value="ATPASE_E1_E2"/>
    <property type="match status" value="1"/>
</dbReference>
<evidence type="ECO:0000313" key="27">
    <source>
        <dbReference type="Proteomes" id="UP000281112"/>
    </source>
</evidence>
<dbReference type="InterPro" id="IPR036412">
    <property type="entry name" value="HAD-like_sf"/>
</dbReference>
<evidence type="ECO:0000256" key="20">
    <source>
        <dbReference type="ARBA" id="ARBA00029719"/>
    </source>
</evidence>
<keyword evidence="18" id="KW-0406">Ion transport</keyword>
<dbReference type="GO" id="GO:0055070">
    <property type="term" value="P:copper ion homeostasis"/>
    <property type="evidence" value="ECO:0007669"/>
    <property type="project" value="TreeGrafter"/>
</dbReference>
<evidence type="ECO:0000256" key="5">
    <source>
        <dbReference type="ARBA" id="ARBA00022448"/>
    </source>
</evidence>
<keyword evidence="7" id="KW-0597">Phosphoprotein</keyword>
<feature type="transmembrane region" description="Helical" evidence="23">
    <location>
        <begin position="254"/>
        <end position="271"/>
    </location>
</feature>
<dbReference type="PRINTS" id="PR00119">
    <property type="entry name" value="CATATPASE"/>
</dbReference>
<accession>A0A3N9U744</accession>
<dbReference type="NCBIfam" id="TIGR01494">
    <property type="entry name" value="ATPase_P-type"/>
    <property type="match status" value="1"/>
</dbReference>
<dbReference type="CDD" id="cd02094">
    <property type="entry name" value="P-type_ATPase_Cu-like"/>
    <property type="match status" value="1"/>
</dbReference>
<keyword evidence="17" id="KW-0186">Copper</keyword>
<dbReference type="Gene3D" id="2.70.150.10">
    <property type="entry name" value="Calcium-transporting ATPase, cytoplasmic transduction domain A"/>
    <property type="match status" value="1"/>
</dbReference>
<dbReference type="GO" id="GO:0005524">
    <property type="term" value="F:ATP binding"/>
    <property type="evidence" value="ECO:0007669"/>
    <property type="project" value="UniProtKB-UniRule"/>
</dbReference>
<keyword evidence="9 23" id="KW-0479">Metal-binding</keyword>
<dbReference type="EMBL" id="RJVQ01000002">
    <property type="protein sequence ID" value="RQW63976.1"/>
    <property type="molecule type" value="Genomic_DNA"/>
</dbReference>
<dbReference type="InterPro" id="IPR001757">
    <property type="entry name" value="P_typ_ATPase"/>
</dbReference>
<dbReference type="EC" id="7.2.2.8" evidence="3"/>
<dbReference type="GO" id="GO:0060003">
    <property type="term" value="P:copper ion export"/>
    <property type="evidence" value="ECO:0007669"/>
    <property type="project" value="UniProtKB-ARBA"/>
</dbReference>
<dbReference type="SUPFAM" id="SSF81653">
    <property type="entry name" value="Calcium ATPase, transduction domain A"/>
    <property type="match status" value="1"/>
</dbReference>
<keyword evidence="15" id="KW-1278">Translocase</keyword>
<feature type="compositionally biased region" description="Low complexity" evidence="24">
    <location>
        <begin position="146"/>
        <end position="156"/>
    </location>
</feature>
<dbReference type="InterPro" id="IPR018303">
    <property type="entry name" value="ATPase_P-typ_P_site"/>
</dbReference>
<feature type="transmembrane region" description="Helical" evidence="23">
    <location>
        <begin position="316"/>
        <end position="338"/>
    </location>
</feature>
<dbReference type="Gene3D" id="3.40.1110.10">
    <property type="entry name" value="Calcium-transporting ATPase, cytoplasmic domain N"/>
    <property type="match status" value="1"/>
</dbReference>
<dbReference type="SFLD" id="SFLDS00003">
    <property type="entry name" value="Haloacid_Dehalogenase"/>
    <property type="match status" value="1"/>
</dbReference>
<evidence type="ECO:0000256" key="14">
    <source>
        <dbReference type="ARBA" id="ARBA00022842"/>
    </source>
</evidence>
<dbReference type="InterPro" id="IPR006121">
    <property type="entry name" value="HMA_dom"/>
</dbReference>
<dbReference type="Pfam" id="PF00122">
    <property type="entry name" value="E1-E2_ATPase"/>
    <property type="match status" value="1"/>
</dbReference>
<feature type="domain" description="HMA" evidence="25">
    <location>
        <begin position="162"/>
        <end position="227"/>
    </location>
</feature>
<evidence type="ECO:0000256" key="10">
    <source>
        <dbReference type="ARBA" id="ARBA00022737"/>
    </source>
</evidence>
<dbReference type="InterPro" id="IPR023214">
    <property type="entry name" value="HAD_sf"/>
</dbReference>
<feature type="transmembrane region" description="Helical" evidence="23">
    <location>
        <begin position="502"/>
        <end position="524"/>
    </location>
</feature>
<dbReference type="PANTHER" id="PTHR43520:SF6">
    <property type="entry name" value="COPPER-EXPORTING P-TYPE ATPASE"/>
    <property type="match status" value="1"/>
</dbReference>
<keyword evidence="16 23" id="KW-1133">Transmembrane helix</keyword>
<feature type="region of interest" description="Disordered" evidence="24">
    <location>
        <begin position="124"/>
        <end position="156"/>
    </location>
</feature>
<dbReference type="PROSITE" id="PS01229">
    <property type="entry name" value="COF_2"/>
    <property type="match status" value="1"/>
</dbReference>
<keyword evidence="6 23" id="KW-1003">Cell membrane</keyword>
<keyword evidence="5" id="KW-0813">Transport</keyword>
<dbReference type="InterPro" id="IPR008250">
    <property type="entry name" value="ATPase_P-typ_transduc_dom_A_sf"/>
</dbReference>
<keyword evidence="26" id="KW-0378">Hydrolase</keyword>
<dbReference type="FunFam" id="2.70.150.10:FF:000020">
    <property type="entry name" value="Copper-exporting P-type ATPase A"/>
    <property type="match status" value="1"/>
</dbReference>
<feature type="transmembrane region" description="Helical" evidence="23">
    <location>
        <begin position="530"/>
        <end position="553"/>
    </location>
</feature>
<dbReference type="NCBIfam" id="TIGR01525">
    <property type="entry name" value="ATPase-IB_hvy"/>
    <property type="match status" value="1"/>
</dbReference>
<comment type="subcellular location">
    <subcellularLocation>
        <location evidence="1">Cell membrane</location>
        <topology evidence="1">Multi-pass membrane protein</topology>
    </subcellularLocation>
</comment>
<evidence type="ECO:0000256" key="6">
    <source>
        <dbReference type="ARBA" id="ARBA00022475"/>
    </source>
</evidence>
<dbReference type="GO" id="GO:0005886">
    <property type="term" value="C:plasma membrane"/>
    <property type="evidence" value="ECO:0007669"/>
    <property type="project" value="UniProtKB-SubCell"/>
</dbReference>
<comment type="similarity">
    <text evidence="2 23">Belongs to the cation transport ATPase (P-type) (TC 3.A.3) family. Type IB subfamily.</text>
</comment>
<sequence length="902" mass="95644">MTHMALSLSGLHCMGCAANLEKSLKQAFTVDIKELSPTFIEMDVDTSFDEVAKNIESAGYSVAPQTFQLSGLHCGNCVNKLTKHLETSAQIRNLHVEKEQMSLETSLSKDEIATLVTEVGFEATPAGSEAPSVSEVANDDIKKSQASEASSNISSESNQALTTTHLLVKGMTCASCVSSVEKALTATAHVSRAQVNLAEQSAIVFSNTELNPEALLKSVDDAGYHAEIVDDPETQQEKQQQQLKQVLKEHKQNAIFGLLVGIPIMLWGVLGGEMMISNSQQQIAWGIVSLICLLLLSTAGRGFYSSAWKSLMHKRATMDTLVALGTGVAWLYSTLVVLFPDWFPDQARHVYFEASAMIIGLISLGHAIESNAKAKTTQSLQALIKLQPKTATVIIDDKEQTIAIEQITVGMHIRIRSGDQVPVDGIVVSGSSYIDESMLTGEPIPGEKSSGDKVSAGTINQDGSLVIEATGVGSDTMLSRIISMVRSAQSSKPQIAKLADKISSVFVPVVVAIAIFSALIWLAAGPEPKISYMLVVATTVLIIACPCALGLATPLSVTVGIGKAAEMGILIKDADALQKASIIDTVVFDKTGTLTEGKPLVQNSIVLSDNEELVYSVALALEQGSDHPIAKALCQFINEKGISAAKISEFENLRGRGLRATFNHMPLLLASIDHLKNEGINLENAQSHITSIEENAQTPIGLAIDGQLSALFAVSDSVKSSAKKTIARLNNMGIETVMLTGDNSAVAQSIAKELGISTVISQVLPDEKAKHIKQLQQAGKTVAMIGDGINDAPALAQADIGVAMGEGSDVAIESAQIAFLNSSPELMLNTIALSKATLKNIKQNLFGAFIYNTLGIPIAAGVLFPFTGFLLSPVIAGAAMALSSITVVTNANRLRLFSADKE</sequence>
<dbReference type="InterPro" id="IPR017969">
    <property type="entry name" value="Heavy-metal-associated_CS"/>
</dbReference>
<dbReference type="PROSITE" id="PS50846">
    <property type="entry name" value="HMA_2"/>
    <property type="match status" value="1"/>
</dbReference>
<comment type="caution">
    <text evidence="26">The sequence shown here is derived from an EMBL/GenBank/DDBJ whole genome shotgun (WGS) entry which is preliminary data.</text>
</comment>
<dbReference type="InterPro" id="IPR027256">
    <property type="entry name" value="P-typ_ATPase_IB"/>
</dbReference>
<dbReference type="Gene3D" id="3.40.50.1000">
    <property type="entry name" value="HAD superfamily/HAD-like"/>
    <property type="match status" value="1"/>
</dbReference>
<evidence type="ECO:0000256" key="23">
    <source>
        <dbReference type="RuleBase" id="RU362081"/>
    </source>
</evidence>
<dbReference type="InterPro" id="IPR023299">
    <property type="entry name" value="ATPase_P-typ_cyto_dom_N"/>
</dbReference>
<dbReference type="CDD" id="cd00371">
    <property type="entry name" value="HMA"/>
    <property type="match status" value="2"/>
</dbReference>
<dbReference type="GO" id="GO:0140581">
    <property type="term" value="F:P-type monovalent copper transporter activity"/>
    <property type="evidence" value="ECO:0007669"/>
    <property type="project" value="UniProtKB-EC"/>
</dbReference>
<evidence type="ECO:0000256" key="16">
    <source>
        <dbReference type="ARBA" id="ARBA00022989"/>
    </source>
</evidence>
<evidence type="ECO:0000256" key="13">
    <source>
        <dbReference type="ARBA" id="ARBA00022840"/>
    </source>
</evidence>
<keyword evidence="11 23" id="KW-0547">Nucleotide-binding</keyword>
<organism evidence="26 27">
    <name type="scientific">Vibrio viridaestus</name>
    <dbReference type="NCBI Taxonomy" id="2487322"/>
    <lineage>
        <taxon>Bacteria</taxon>
        <taxon>Pseudomonadati</taxon>
        <taxon>Pseudomonadota</taxon>
        <taxon>Gammaproteobacteria</taxon>
        <taxon>Vibrionales</taxon>
        <taxon>Vibrionaceae</taxon>
        <taxon>Vibrio</taxon>
    </lineage>
</organism>
<dbReference type="SFLD" id="SFLDF00027">
    <property type="entry name" value="p-type_atpase"/>
    <property type="match status" value="1"/>
</dbReference>
<feature type="transmembrane region" description="Helical" evidence="23">
    <location>
        <begin position="870"/>
        <end position="891"/>
    </location>
</feature>
<evidence type="ECO:0000256" key="15">
    <source>
        <dbReference type="ARBA" id="ARBA00022967"/>
    </source>
</evidence>
<keyword evidence="8 23" id="KW-0812">Transmembrane</keyword>
<keyword evidence="27" id="KW-1185">Reference proteome</keyword>
<evidence type="ECO:0000256" key="1">
    <source>
        <dbReference type="ARBA" id="ARBA00004651"/>
    </source>
</evidence>
<dbReference type="Proteomes" id="UP000281112">
    <property type="component" value="Unassembled WGS sequence"/>
</dbReference>
<dbReference type="Gene3D" id="3.30.70.100">
    <property type="match status" value="2"/>
</dbReference>
<name>A0A3N9U744_9VIBR</name>
<protein>
    <recommendedName>
        <fullName evidence="4">Copper-exporting P-type ATPase</fullName>
        <ecNumber evidence="3">7.2.2.8</ecNumber>
    </recommendedName>
    <alternativeName>
        <fullName evidence="20">Copper-exporting P-type ATPase A</fullName>
    </alternativeName>
    <alternativeName>
        <fullName evidence="21">Cu(+)-exporting ATPase</fullName>
    </alternativeName>
</protein>
<dbReference type="FunFam" id="3.30.70.100:FF:000001">
    <property type="entry name" value="ATPase copper transporting beta"/>
    <property type="match status" value="1"/>
</dbReference>
<evidence type="ECO:0000259" key="25">
    <source>
        <dbReference type="PROSITE" id="PS50846"/>
    </source>
</evidence>
<feature type="transmembrane region" description="Helical" evidence="23">
    <location>
        <begin position="283"/>
        <end position="304"/>
    </location>
</feature>
<dbReference type="SUPFAM" id="SSF81665">
    <property type="entry name" value="Calcium ATPase, transmembrane domain M"/>
    <property type="match status" value="1"/>
</dbReference>